<comment type="subcellular location">
    <subcellularLocation>
        <location evidence="1">Nucleus</location>
        <location evidence="1">Nucleolus</location>
    </subcellularLocation>
</comment>
<dbReference type="Gene3D" id="2.130.10.10">
    <property type="entry name" value="YVTN repeat-like/Quinoprotein amine dehydrogenase"/>
    <property type="match status" value="2"/>
</dbReference>
<evidence type="ECO:0000313" key="10">
    <source>
        <dbReference type="Proteomes" id="UP000504633"/>
    </source>
</evidence>
<feature type="compositionally biased region" description="Acidic residues" evidence="8">
    <location>
        <begin position="1005"/>
        <end position="1016"/>
    </location>
</feature>
<feature type="region of interest" description="Disordered" evidence="8">
    <location>
        <begin position="982"/>
        <end position="1026"/>
    </location>
</feature>
<evidence type="ECO:0000256" key="2">
    <source>
        <dbReference type="ARBA" id="ARBA00022517"/>
    </source>
</evidence>
<evidence type="ECO:0000256" key="1">
    <source>
        <dbReference type="ARBA" id="ARBA00004604"/>
    </source>
</evidence>
<dbReference type="SUPFAM" id="SSF82171">
    <property type="entry name" value="DPP6 N-terminal domain-like"/>
    <property type="match status" value="1"/>
</dbReference>
<feature type="domain" description="WD repeat-containing protein 75 second beta-propeller" evidence="9">
    <location>
        <begin position="758"/>
        <end position="876"/>
    </location>
</feature>
<dbReference type="Pfam" id="PF23869">
    <property type="entry name" value="Beta-prop_WDR75_1st"/>
    <property type="match status" value="1"/>
</dbReference>
<proteinExistence type="predicted"/>
<keyword evidence="2" id="KW-0690">Ribosome biogenesis</keyword>
<evidence type="ECO:0000259" key="9">
    <source>
        <dbReference type="Pfam" id="PF23769"/>
    </source>
</evidence>
<keyword evidence="10" id="KW-1185">Reference proteome</keyword>
<keyword evidence="5" id="KW-0677">Repeat</keyword>
<dbReference type="OrthoDB" id="4096at2759"/>
<dbReference type="GO" id="GO:0006364">
    <property type="term" value="P:rRNA processing"/>
    <property type="evidence" value="ECO:0007669"/>
    <property type="project" value="UniProtKB-KW"/>
</dbReference>
<dbReference type="Pfam" id="PF23769">
    <property type="entry name" value="Beta-prop_WDR75_2nd"/>
    <property type="match status" value="2"/>
</dbReference>
<evidence type="ECO:0000256" key="6">
    <source>
        <dbReference type="ARBA" id="ARBA00023163"/>
    </source>
</evidence>
<accession>A0A6J1M641</accession>
<evidence type="ECO:0000256" key="3">
    <source>
        <dbReference type="ARBA" id="ARBA00022552"/>
    </source>
</evidence>
<keyword evidence="3" id="KW-0698">rRNA processing</keyword>
<dbReference type="RefSeq" id="XP_023173805.1">
    <property type="nucleotide sequence ID" value="XM_023318037.2"/>
</dbReference>
<dbReference type="InterPro" id="IPR001680">
    <property type="entry name" value="WD40_rpt"/>
</dbReference>
<dbReference type="GO" id="GO:0045943">
    <property type="term" value="P:positive regulation of transcription by RNA polymerase I"/>
    <property type="evidence" value="ECO:0007669"/>
    <property type="project" value="InterPro"/>
</dbReference>
<dbReference type="SMART" id="SM00320">
    <property type="entry name" value="WD40"/>
    <property type="match status" value="7"/>
</dbReference>
<keyword evidence="6" id="KW-0804">Transcription</keyword>
<sequence>MNFDDEDGLELQHLAGGNIVEHAPVFSAQGRFVFVRCGLKVQVFVTTTGELTRELTDATDPLISLELDVKQPELLLGCTITGQILRWHWRTGVLQKNINLKLELEGLQILTCNLLNLYQEGDTACAFVTAKRKSGEQIMWYVVNTSTGAVVDIKCGLKLKIRTPFVDVGKGAFKYIILAQGYYAYFINYTTWNFWRFRNINTALITCVRISPCEEVAATGDELGRIIIWRQFDDQERVLCMKHHWHNTGVTSIAFTPTGVSFYSAGHESVLVKWSMINQDEKSFLPRMPSIIRHIVISDGNEHVLACTDDNALQFVSPNESKLESTLQHFTYALPDKTGKTMFPIGLCLNPRTNTLVLNGRIGQLQFFSAYTKSLLYNLRIVESNVHSQEANRIIYNTCVTRAAFNIDWMVTGEVFNDQRNFAELRLKFWQYQERLQCYKLNTNIELPHEYGFQAIVFSNQFQVNNLRCASAGKDNVIKLWTLGDSENIYKRGSMWSCEAQASYKRQTIGSICFSQDGSLLAAGYGSTLVLYDGRTLRLLHALSSSAGYDGVVAKAQLRLAPMPLNGTRTELTQQRQKLWSLLQTLLDSDDQKLVQQARQLMSNAPTSQSKSKIEQIPKESVYKHIMQMSELGLHQKLQLLRRFGIECTVHEACYRRLKDHLQQCLVDPITVQRRLRALEARLHRLQPRQRFKAKLRLTRLSGRRKNYEELVKRELLPLFSVLKLDETTKAAPTSSKKRKRWESQPDKALKAKAAPLQTIAQISHVQFGAGAQAHLVAVCTESRVLIWNLMTLRLQAGLKLSVRQLAFDPLTNLIAAVTRNDELHVFQPNVPLPIYQRSNLPKLYGLVWLPRRQPKQSSINVDFQAQSTLHMLTQNKEIVYLATPGQSTMDDAPAPISFAQPPDAQQLLQYATFGGFVASQKSSDVIENEQSSGPLIVGRGAHSSVNALVNLSAHTMPAMSLICGEFIKSLLTPADSAARHKAATEETLNNGKLNGNGLAHPGSDEDEDEEEEEQQLAEQQQQAEEVRKTLLAQKTALEENDSQEDTQLKLDERLQRVAKLDVPLEF</sequence>
<evidence type="ECO:0000313" key="11">
    <source>
        <dbReference type="RefSeq" id="XP_023173805.1"/>
    </source>
</evidence>
<reference evidence="11" key="1">
    <citation type="submission" date="2025-08" db="UniProtKB">
        <authorList>
            <consortium name="RefSeq"/>
        </authorList>
    </citation>
    <scope>IDENTIFICATION</scope>
    <source>
        <strain evidence="11">15085-1641.00</strain>
        <tissue evidence="11">Whole body</tissue>
    </source>
</reference>
<feature type="domain" description="WD repeat-containing protein 75 second beta-propeller" evidence="9">
    <location>
        <begin position="347"/>
        <end position="548"/>
    </location>
</feature>
<dbReference type="GO" id="GO:0032040">
    <property type="term" value="C:small-subunit processome"/>
    <property type="evidence" value="ECO:0007669"/>
    <property type="project" value="InterPro"/>
</dbReference>
<keyword evidence="7" id="KW-0539">Nucleus</keyword>
<dbReference type="InterPro" id="IPR015943">
    <property type="entry name" value="WD40/YVTN_repeat-like_dom_sf"/>
</dbReference>
<organism evidence="10 11">
    <name type="scientific">Drosophila hydei</name>
    <name type="common">Fruit fly</name>
    <dbReference type="NCBI Taxonomy" id="7224"/>
    <lineage>
        <taxon>Eukaryota</taxon>
        <taxon>Metazoa</taxon>
        <taxon>Ecdysozoa</taxon>
        <taxon>Arthropoda</taxon>
        <taxon>Hexapoda</taxon>
        <taxon>Insecta</taxon>
        <taxon>Pterygota</taxon>
        <taxon>Neoptera</taxon>
        <taxon>Endopterygota</taxon>
        <taxon>Diptera</taxon>
        <taxon>Brachycera</taxon>
        <taxon>Muscomorpha</taxon>
        <taxon>Ephydroidea</taxon>
        <taxon>Drosophilidae</taxon>
        <taxon>Drosophila</taxon>
    </lineage>
</organism>
<dbReference type="AlphaFoldDB" id="A0A6J1M641"/>
<dbReference type="GO" id="GO:0003723">
    <property type="term" value="F:RNA binding"/>
    <property type="evidence" value="ECO:0007669"/>
    <property type="project" value="InterPro"/>
</dbReference>
<evidence type="ECO:0000256" key="4">
    <source>
        <dbReference type="ARBA" id="ARBA00022574"/>
    </source>
</evidence>
<name>A0A6J1M641_DROHY</name>
<feature type="compositionally biased region" description="Low complexity" evidence="8">
    <location>
        <begin position="989"/>
        <end position="999"/>
    </location>
</feature>
<evidence type="ECO:0000256" key="8">
    <source>
        <dbReference type="SAM" id="MobiDB-lite"/>
    </source>
</evidence>
<dbReference type="InterPro" id="IPR057644">
    <property type="entry name" value="Beta-prop_WDR75_2nd"/>
</dbReference>
<dbReference type="SUPFAM" id="SSF50978">
    <property type="entry name" value="WD40 repeat-like"/>
    <property type="match status" value="1"/>
</dbReference>
<dbReference type="PANTHER" id="PTHR44215">
    <property type="entry name" value="WD REPEAT-CONTAINING PROTEIN 75"/>
    <property type="match status" value="1"/>
</dbReference>
<dbReference type="InterPro" id="IPR011041">
    <property type="entry name" value="Quinoprot_gluc/sorb_DH_b-prop"/>
</dbReference>
<protein>
    <submittedName>
        <fullName evidence="11">WD repeat-containing protein 75</fullName>
    </submittedName>
</protein>
<dbReference type="InterPro" id="IPR036322">
    <property type="entry name" value="WD40_repeat_dom_sf"/>
</dbReference>
<dbReference type="KEGG" id="dhe:111601455"/>
<evidence type="ECO:0000256" key="7">
    <source>
        <dbReference type="ARBA" id="ARBA00023242"/>
    </source>
</evidence>
<dbReference type="OMA" id="NLRCATA"/>
<gene>
    <name evidence="11" type="primary">LOC111601455</name>
</gene>
<dbReference type="GeneID" id="111601455"/>
<dbReference type="GO" id="GO:2000234">
    <property type="term" value="P:positive regulation of rRNA processing"/>
    <property type="evidence" value="ECO:0007669"/>
    <property type="project" value="TreeGrafter"/>
</dbReference>
<keyword evidence="4" id="KW-0853">WD repeat</keyword>
<dbReference type="Proteomes" id="UP000504633">
    <property type="component" value="Unplaced"/>
</dbReference>
<evidence type="ECO:0000256" key="5">
    <source>
        <dbReference type="ARBA" id="ARBA00022737"/>
    </source>
</evidence>
<dbReference type="PANTHER" id="PTHR44215:SF1">
    <property type="entry name" value="WD REPEAT-CONTAINING PROTEIN 75"/>
    <property type="match status" value="1"/>
</dbReference>
<dbReference type="SUPFAM" id="SSF50952">
    <property type="entry name" value="Soluble quinoprotein glucose dehydrogenase"/>
    <property type="match status" value="1"/>
</dbReference>
<dbReference type="InterPro" id="IPR053826">
    <property type="entry name" value="WDR75"/>
</dbReference>